<dbReference type="Proteomes" id="UP000186308">
    <property type="component" value="Unassembled WGS sequence"/>
</dbReference>
<evidence type="ECO:0000313" key="1">
    <source>
        <dbReference type="EMBL" id="SIR42963.1"/>
    </source>
</evidence>
<name>A0A8G2CNF0_ACIRU</name>
<reference evidence="1 2" key="1">
    <citation type="submission" date="2017-01" db="EMBL/GenBank/DDBJ databases">
        <authorList>
            <person name="Varghese N."/>
            <person name="Submissions S."/>
        </authorList>
    </citation>
    <scope>NUCLEOTIDE SEQUENCE [LARGE SCALE GENOMIC DNA]</scope>
    <source>
        <strain evidence="1 2">ATCC 35905</strain>
    </source>
</reference>
<dbReference type="EMBL" id="FTNE01000032">
    <property type="protein sequence ID" value="SIR42963.1"/>
    <property type="molecule type" value="Genomic_DNA"/>
</dbReference>
<gene>
    <name evidence="1" type="ORF">SAMN05421828_1323</name>
</gene>
<keyword evidence="2" id="KW-1185">Reference proteome</keyword>
<proteinExistence type="predicted"/>
<evidence type="ECO:0000313" key="2">
    <source>
        <dbReference type="Proteomes" id="UP000186308"/>
    </source>
</evidence>
<comment type="caution">
    <text evidence="1">The sequence shown here is derived from an EMBL/GenBank/DDBJ whole genome shotgun (WGS) entry which is preliminary data.</text>
</comment>
<organism evidence="1 2">
    <name type="scientific">Acidiphilium rubrum</name>
    <dbReference type="NCBI Taxonomy" id="526"/>
    <lineage>
        <taxon>Bacteria</taxon>
        <taxon>Pseudomonadati</taxon>
        <taxon>Pseudomonadota</taxon>
        <taxon>Alphaproteobacteria</taxon>
        <taxon>Acetobacterales</taxon>
        <taxon>Acidocellaceae</taxon>
        <taxon>Acidiphilium</taxon>
    </lineage>
</organism>
<dbReference type="AlphaFoldDB" id="A0A8G2CNF0"/>
<sequence length="38" mass="4275">MACLRLVYRNDPGDYEKGIKTTDTDIDSLKVQPADFQG</sequence>
<accession>A0A8G2CNF0</accession>
<protein>
    <submittedName>
        <fullName evidence="1">Uncharacterized protein</fullName>
    </submittedName>
</protein>